<dbReference type="EMBL" id="LRDC01000039">
    <property type="protein sequence ID" value="KVX00697.1"/>
    <property type="molecule type" value="Genomic_DNA"/>
</dbReference>
<dbReference type="GO" id="GO:0003677">
    <property type="term" value="F:DNA binding"/>
    <property type="evidence" value="ECO:0007669"/>
    <property type="project" value="UniProtKB-KW"/>
</dbReference>
<dbReference type="Proteomes" id="UP000055702">
    <property type="component" value="Unassembled WGS sequence"/>
</dbReference>
<dbReference type="Gene3D" id="1.10.10.10">
    <property type="entry name" value="Winged helix-like DNA-binding domain superfamily/Winged helix DNA-binding domain"/>
    <property type="match status" value="1"/>
</dbReference>
<dbReference type="CDD" id="cd08422">
    <property type="entry name" value="PBP2_CrgA_like"/>
    <property type="match status" value="1"/>
</dbReference>
<dbReference type="InterPro" id="IPR000847">
    <property type="entry name" value="LysR_HTH_N"/>
</dbReference>
<dbReference type="PANTHER" id="PTHR30537:SF5">
    <property type="entry name" value="HTH-TYPE TRANSCRIPTIONAL ACTIVATOR TTDR-RELATED"/>
    <property type="match status" value="1"/>
</dbReference>
<evidence type="ECO:0000256" key="2">
    <source>
        <dbReference type="ARBA" id="ARBA00023015"/>
    </source>
</evidence>
<evidence type="ECO:0000259" key="5">
    <source>
        <dbReference type="PROSITE" id="PS50931"/>
    </source>
</evidence>
<keyword evidence="2" id="KW-0805">Transcription regulation</keyword>
<dbReference type="FunFam" id="1.10.10.10:FF:000001">
    <property type="entry name" value="LysR family transcriptional regulator"/>
    <property type="match status" value="1"/>
</dbReference>
<dbReference type="SUPFAM" id="SSF53850">
    <property type="entry name" value="Periplasmic binding protein-like II"/>
    <property type="match status" value="1"/>
</dbReference>
<gene>
    <name evidence="6" type="ORF">AWJ07_20215</name>
</gene>
<evidence type="ECO:0000313" key="7">
    <source>
        <dbReference type="Proteomes" id="UP000055702"/>
    </source>
</evidence>
<dbReference type="InterPro" id="IPR036388">
    <property type="entry name" value="WH-like_DNA-bd_sf"/>
</dbReference>
<sequence length="301" mass="33564">MDKLDTMRTFLTVVQEGAFTKAADKLNLSPQLVSKYISALEQSLHTRLLQRTTRRLSLTQAGAEYYQRCVQVIADIDEMENELTQHAEVVSGTLTVSAPMSFGSLHLPQLLMDFQQAYPAIKLNIKLTDLKVDIVEDGIDVAIRIGHLADSSYIGKKVAPIYIAIMASADYLAHQGIPKTPAELQHHTYLKYSYSDDAMLFAGFEQTSQSLKFNENLTANNGELLVNTAILGGGIVIQPTFIASKALAEGKLVRILRNFEPKPMGLYIVYANRQFLAAKVQCFVNFVSQYYGQTPYWDDVL</sequence>
<dbReference type="Pfam" id="PF03466">
    <property type="entry name" value="LysR_substrate"/>
    <property type="match status" value="1"/>
</dbReference>
<accession>A0A119CZ26</accession>
<keyword evidence="3" id="KW-0238">DNA-binding</keyword>
<dbReference type="SUPFAM" id="SSF46785">
    <property type="entry name" value="Winged helix' DNA-binding domain"/>
    <property type="match status" value="1"/>
</dbReference>
<reference evidence="6 7" key="1">
    <citation type="submission" date="2016-01" db="EMBL/GenBank/DDBJ databases">
        <title>Draft genome of the antarctic isolate Shewanella frigidimarina Ag06-30.</title>
        <authorList>
            <person name="Parmeciano Di Noto G."/>
            <person name="Vazquez S."/>
            <person name="Mac Cormack W."/>
            <person name="Iriarte A."/>
            <person name="Quiroga C."/>
        </authorList>
    </citation>
    <scope>NUCLEOTIDE SEQUENCE [LARGE SCALE GENOMIC DNA]</scope>
    <source>
        <strain evidence="6 7">Ag06-30</strain>
    </source>
</reference>
<protein>
    <submittedName>
        <fullName evidence="6">LysR family transcriptional regulator</fullName>
    </submittedName>
</protein>
<dbReference type="AlphaFoldDB" id="A0A119CZ26"/>
<dbReference type="GO" id="GO:0003700">
    <property type="term" value="F:DNA-binding transcription factor activity"/>
    <property type="evidence" value="ECO:0007669"/>
    <property type="project" value="InterPro"/>
</dbReference>
<dbReference type="InterPro" id="IPR036390">
    <property type="entry name" value="WH_DNA-bd_sf"/>
</dbReference>
<dbReference type="PROSITE" id="PS50931">
    <property type="entry name" value="HTH_LYSR"/>
    <property type="match status" value="1"/>
</dbReference>
<keyword evidence="4" id="KW-0804">Transcription</keyword>
<organism evidence="6">
    <name type="scientific">Shewanella frigidimarina</name>
    <dbReference type="NCBI Taxonomy" id="56812"/>
    <lineage>
        <taxon>Bacteria</taxon>
        <taxon>Pseudomonadati</taxon>
        <taxon>Pseudomonadota</taxon>
        <taxon>Gammaproteobacteria</taxon>
        <taxon>Alteromonadales</taxon>
        <taxon>Shewanellaceae</taxon>
        <taxon>Shewanella</taxon>
    </lineage>
</organism>
<dbReference type="InterPro" id="IPR058163">
    <property type="entry name" value="LysR-type_TF_proteobact-type"/>
</dbReference>
<evidence type="ECO:0000313" key="6">
    <source>
        <dbReference type="EMBL" id="KVX00697.1"/>
    </source>
</evidence>
<evidence type="ECO:0000256" key="3">
    <source>
        <dbReference type="ARBA" id="ARBA00023125"/>
    </source>
</evidence>
<dbReference type="InterPro" id="IPR005119">
    <property type="entry name" value="LysR_subst-bd"/>
</dbReference>
<dbReference type="Pfam" id="PF00126">
    <property type="entry name" value="HTH_1"/>
    <property type="match status" value="1"/>
</dbReference>
<name>A0A119CZ26_SHEFR</name>
<comment type="similarity">
    <text evidence="1">Belongs to the LysR transcriptional regulatory family.</text>
</comment>
<dbReference type="PANTHER" id="PTHR30537">
    <property type="entry name" value="HTH-TYPE TRANSCRIPTIONAL REGULATOR"/>
    <property type="match status" value="1"/>
</dbReference>
<comment type="caution">
    <text evidence="6">The sequence shown here is derived from an EMBL/GenBank/DDBJ whole genome shotgun (WGS) entry which is preliminary data.</text>
</comment>
<evidence type="ECO:0000256" key="4">
    <source>
        <dbReference type="ARBA" id="ARBA00023163"/>
    </source>
</evidence>
<evidence type="ECO:0000256" key="1">
    <source>
        <dbReference type="ARBA" id="ARBA00009437"/>
    </source>
</evidence>
<proteinExistence type="inferred from homology"/>
<dbReference type="Gene3D" id="3.40.190.290">
    <property type="match status" value="1"/>
</dbReference>
<feature type="domain" description="HTH lysR-type" evidence="5">
    <location>
        <begin position="1"/>
        <end position="59"/>
    </location>
</feature>